<dbReference type="Pfam" id="PF13538">
    <property type="entry name" value="UvrD_C_2"/>
    <property type="match status" value="1"/>
</dbReference>
<evidence type="ECO:0000313" key="3">
    <source>
        <dbReference type="EMBL" id="GAA4241813.1"/>
    </source>
</evidence>
<protein>
    <recommendedName>
        <fullName evidence="2">UvrD-like helicase C-terminal domain-containing protein</fullName>
    </recommendedName>
</protein>
<dbReference type="SUPFAM" id="SSF52540">
    <property type="entry name" value="P-loop containing nucleoside triphosphate hydrolases"/>
    <property type="match status" value="1"/>
</dbReference>
<dbReference type="CDD" id="cd18809">
    <property type="entry name" value="SF1_C_RecD"/>
    <property type="match status" value="1"/>
</dbReference>
<evidence type="ECO:0000256" key="1">
    <source>
        <dbReference type="SAM" id="MobiDB-lite"/>
    </source>
</evidence>
<feature type="region of interest" description="Disordered" evidence="1">
    <location>
        <begin position="147"/>
        <end position="175"/>
    </location>
</feature>
<evidence type="ECO:0000313" key="4">
    <source>
        <dbReference type="Proteomes" id="UP001501710"/>
    </source>
</evidence>
<keyword evidence="4" id="KW-1185">Reference proteome</keyword>
<dbReference type="EMBL" id="BAABAS010000029">
    <property type="protein sequence ID" value="GAA4241813.1"/>
    <property type="molecule type" value="Genomic_DNA"/>
</dbReference>
<dbReference type="Gene3D" id="3.40.50.300">
    <property type="entry name" value="P-loop containing nucleotide triphosphate hydrolases"/>
    <property type="match status" value="1"/>
</dbReference>
<organism evidence="3 4">
    <name type="scientific">Actinomadura meridiana</name>
    <dbReference type="NCBI Taxonomy" id="559626"/>
    <lineage>
        <taxon>Bacteria</taxon>
        <taxon>Bacillati</taxon>
        <taxon>Actinomycetota</taxon>
        <taxon>Actinomycetes</taxon>
        <taxon>Streptosporangiales</taxon>
        <taxon>Thermomonosporaceae</taxon>
        <taxon>Actinomadura</taxon>
    </lineage>
</organism>
<gene>
    <name evidence="3" type="ORF">GCM10022254_72190</name>
</gene>
<proteinExistence type="predicted"/>
<dbReference type="InterPro" id="IPR027785">
    <property type="entry name" value="UvrD-like_helicase_C"/>
</dbReference>
<evidence type="ECO:0000259" key="2">
    <source>
        <dbReference type="Pfam" id="PF13538"/>
    </source>
</evidence>
<dbReference type="Proteomes" id="UP001501710">
    <property type="component" value="Unassembled WGS sequence"/>
</dbReference>
<reference evidence="4" key="1">
    <citation type="journal article" date="2019" name="Int. J. Syst. Evol. Microbiol.">
        <title>The Global Catalogue of Microorganisms (GCM) 10K type strain sequencing project: providing services to taxonomists for standard genome sequencing and annotation.</title>
        <authorList>
            <consortium name="The Broad Institute Genomics Platform"/>
            <consortium name="The Broad Institute Genome Sequencing Center for Infectious Disease"/>
            <person name="Wu L."/>
            <person name="Ma J."/>
        </authorList>
    </citation>
    <scope>NUCLEOTIDE SEQUENCE [LARGE SCALE GENOMIC DNA]</scope>
    <source>
        <strain evidence="4">JCM 17440</strain>
    </source>
</reference>
<comment type="caution">
    <text evidence="3">The sequence shown here is derived from an EMBL/GenBank/DDBJ whole genome shotgun (WGS) entry which is preliminary data.</text>
</comment>
<name>A0ABP8CPK1_9ACTN</name>
<sequence length="319" mass="33936">MPREVMEFAEGLGRSISPRTPFPRSIRPVGPDAITMVPVEPATLREVAVARARALASPGDDRSIAVIVPNVLRDDLPALRAALPAGERAVAITAAESKGLEFDHVVLVEPAEIASLAPGGNGLLYVAITRCTRSLTIVHAEPVPRVLRPATDDPEEGEAVTDHSPASSAEADAKEPGGGFVGFIADLESAVCEERRNTVHEGLRYALISELYGAGLIPTVDSPTADVICDAPDGRILYEVLGEGGHTYRRMRDAVLRVLEVQHAEGEPAKHCFLVLPQAPAEPWAVDVLAEAFGMSAIWRVDGRWSGHNIGVALGRPRG</sequence>
<dbReference type="InterPro" id="IPR027417">
    <property type="entry name" value="P-loop_NTPase"/>
</dbReference>
<feature type="domain" description="UvrD-like helicase C-terminal" evidence="2">
    <location>
        <begin position="89"/>
        <end position="138"/>
    </location>
</feature>
<accession>A0ABP8CPK1</accession>